<dbReference type="RefSeq" id="XP_011396318.1">
    <property type="nucleotide sequence ID" value="XM_011398016.1"/>
</dbReference>
<dbReference type="GeneID" id="23617391"/>
<accession>A0A087SCJ2</accession>
<dbReference type="Proteomes" id="UP000028924">
    <property type="component" value="Unassembled WGS sequence"/>
</dbReference>
<evidence type="ECO:0000313" key="2">
    <source>
        <dbReference type="EMBL" id="KFM23446.1"/>
    </source>
</evidence>
<sequence>MGNMRGMCTIHSWSAPSGGPGRGRGALASPRRHRSKIARLGGHACRQKVKRGNAGWWHPHEGRGPFMTASVSSLGLRWWSMRQNTGGG</sequence>
<dbReference type="KEGG" id="apro:F751_6000"/>
<protein>
    <submittedName>
        <fullName evidence="2">Uncharacterized protein</fullName>
    </submittedName>
</protein>
<feature type="region of interest" description="Disordered" evidence="1">
    <location>
        <begin position="1"/>
        <end position="33"/>
    </location>
</feature>
<evidence type="ECO:0000313" key="3">
    <source>
        <dbReference type="Proteomes" id="UP000028924"/>
    </source>
</evidence>
<dbReference type="EMBL" id="KL662092">
    <property type="protein sequence ID" value="KFM23446.1"/>
    <property type="molecule type" value="Genomic_DNA"/>
</dbReference>
<reference evidence="2 3" key="1">
    <citation type="journal article" date="2014" name="BMC Genomics">
        <title>Oil accumulation mechanisms of the oleaginous microalga Chlorella protothecoides revealed through its genome, transcriptomes, and proteomes.</title>
        <authorList>
            <person name="Gao C."/>
            <person name="Wang Y."/>
            <person name="Shen Y."/>
            <person name="Yan D."/>
            <person name="He X."/>
            <person name="Dai J."/>
            <person name="Wu Q."/>
        </authorList>
    </citation>
    <scope>NUCLEOTIDE SEQUENCE [LARGE SCALE GENOMIC DNA]</scope>
    <source>
        <strain evidence="2 3">0710</strain>
    </source>
</reference>
<proteinExistence type="predicted"/>
<dbReference type="AlphaFoldDB" id="A0A087SCJ2"/>
<evidence type="ECO:0000256" key="1">
    <source>
        <dbReference type="SAM" id="MobiDB-lite"/>
    </source>
</evidence>
<keyword evidence="3" id="KW-1185">Reference proteome</keyword>
<gene>
    <name evidence="2" type="ORF">F751_6000</name>
</gene>
<organism evidence="2 3">
    <name type="scientific">Auxenochlorella protothecoides</name>
    <name type="common">Green microalga</name>
    <name type="synonym">Chlorella protothecoides</name>
    <dbReference type="NCBI Taxonomy" id="3075"/>
    <lineage>
        <taxon>Eukaryota</taxon>
        <taxon>Viridiplantae</taxon>
        <taxon>Chlorophyta</taxon>
        <taxon>core chlorophytes</taxon>
        <taxon>Trebouxiophyceae</taxon>
        <taxon>Chlorellales</taxon>
        <taxon>Chlorellaceae</taxon>
        <taxon>Auxenochlorella</taxon>
    </lineage>
</organism>
<name>A0A087SCJ2_AUXPR</name>